<dbReference type="PANTHER" id="PTHR45977">
    <property type="entry name" value="TARGET OF ERK KINASE MPK-1"/>
    <property type="match status" value="1"/>
</dbReference>
<dbReference type="GO" id="GO:0061630">
    <property type="term" value="F:ubiquitin protein ligase activity"/>
    <property type="evidence" value="ECO:0007669"/>
    <property type="project" value="UniProtKB-EC"/>
</dbReference>
<dbReference type="EMBL" id="JABMIG020000141">
    <property type="protein sequence ID" value="KAL3789434.1"/>
    <property type="molecule type" value="Genomic_DNA"/>
</dbReference>
<evidence type="ECO:0000256" key="9">
    <source>
        <dbReference type="ARBA" id="ARBA00022833"/>
    </source>
</evidence>
<feature type="transmembrane region" description="Helical" evidence="13">
    <location>
        <begin position="126"/>
        <end position="144"/>
    </location>
</feature>
<evidence type="ECO:0000256" key="12">
    <source>
        <dbReference type="PROSITE-ProRule" id="PRU00175"/>
    </source>
</evidence>
<dbReference type="GO" id="GO:0016020">
    <property type="term" value="C:membrane"/>
    <property type="evidence" value="ECO:0007669"/>
    <property type="project" value="UniProtKB-SubCell"/>
</dbReference>
<accession>A0ABD3PPD9</accession>
<dbReference type="AlphaFoldDB" id="A0ABD3PPD9"/>
<protein>
    <recommendedName>
        <fullName evidence="3">RING-type E3 ubiquitin transferase</fullName>
        <ecNumber evidence="3">2.3.2.27</ecNumber>
    </recommendedName>
</protein>
<dbReference type="PANTHER" id="PTHR45977:SF4">
    <property type="entry name" value="RING-TYPE DOMAIN-CONTAINING PROTEIN"/>
    <property type="match status" value="1"/>
</dbReference>
<sequence length="323" mass="35979">MMSTNFEYQLHENVNSNVPRFVSISVSAFAVYLVTLTAGVSVGIMSAAFTTLCISPLFTIFNDLSTRIVSDSVASNVFAEIQLGELQMFREEEHSLFGRLLHQTLELCNMDEIVYIACVLREHQGLLILLIGGIASMTMALLAGLEDVSILKAFFLSVSCYGLTTVIVARSARNVVHGHISQAMEVKLSCGELTKIMESIPQENFLSEEEIESCDSALLIEMLLNRSKEPMKSKESLTGASKHNLTNQVRKKRNYNDSCCICLADFKKGEIIRVLPSCYHEFHKCCIDKWAHTFATMRFDPDLYGKRGKPTCPLCNTALETSC</sequence>
<keyword evidence="16" id="KW-1185">Reference proteome</keyword>
<dbReference type="PROSITE" id="PS50089">
    <property type="entry name" value="ZF_RING_2"/>
    <property type="match status" value="1"/>
</dbReference>
<evidence type="ECO:0000256" key="11">
    <source>
        <dbReference type="ARBA" id="ARBA00023136"/>
    </source>
</evidence>
<evidence type="ECO:0000256" key="3">
    <source>
        <dbReference type="ARBA" id="ARBA00012483"/>
    </source>
</evidence>
<dbReference type="SUPFAM" id="SSF57850">
    <property type="entry name" value="RING/U-box"/>
    <property type="match status" value="1"/>
</dbReference>
<dbReference type="GO" id="GO:0008270">
    <property type="term" value="F:zinc ion binding"/>
    <property type="evidence" value="ECO:0007669"/>
    <property type="project" value="UniProtKB-KW"/>
</dbReference>
<name>A0ABD3PPD9_9STRA</name>
<dbReference type="Proteomes" id="UP001516023">
    <property type="component" value="Unassembled WGS sequence"/>
</dbReference>
<keyword evidence="7 12" id="KW-0863">Zinc-finger</keyword>
<evidence type="ECO:0000256" key="10">
    <source>
        <dbReference type="ARBA" id="ARBA00022989"/>
    </source>
</evidence>
<dbReference type="SMART" id="SM00184">
    <property type="entry name" value="RING"/>
    <property type="match status" value="1"/>
</dbReference>
<evidence type="ECO:0000256" key="1">
    <source>
        <dbReference type="ARBA" id="ARBA00000900"/>
    </source>
</evidence>
<evidence type="ECO:0000256" key="4">
    <source>
        <dbReference type="ARBA" id="ARBA00022679"/>
    </source>
</evidence>
<reference evidence="15 16" key="1">
    <citation type="journal article" date="2020" name="G3 (Bethesda)">
        <title>Improved Reference Genome for Cyclotella cryptica CCMP332, a Model for Cell Wall Morphogenesis, Salinity Adaptation, and Lipid Production in Diatoms (Bacillariophyta).</title>
        <authorList>
            <person name="Roberts W.R."/>
            <person name="Downey K.M."/>
            <person name="Ruck E.C."/>
            <person name="Traller J.C."/>
            <person name="Alverson A.J."/>
        </authorList>
    </citation>
    <scope>NUCLEOTIDE SEQUENCE [LARGE SCALE GENOMIC DNA]</scope>
    <source>
        <strain evidence="15 16">CCMP332</strain>
    </source>
</reference>
<feature type="transmembrane region" description="Helical" evidence="13">
    <location>
        <begin position="29"/>
        <end position="58"/>
    </location>
</feature>
<evidence type="ECO:0000256" key="6">
    <source>
        <dbReference type="ARBA" id="ARBA00022723"/>
    </source>
</evidence>
<keyword evidence="10 13" id="KW-1133">Transmembrane helix</keyword>
<dbReference type="InterPro" id="IPR013083">
    <property type="entry name" value="Znf_RING/FYVE/PHD"/>
</dbReference>
<evidence type="ECO:0000256" key="5">
    <source>
        <dbReference type="ARBA" id="ARBA00022692"/>
    </source>
</evidence>
<evidence type="ECO:0000256" key="8">
    <source>
        <dbReference type="ARBA" id="ARBA00022786"/>
    </source>
</evidence>
<keyword evidence="5 13" id="KW-0812">Transmembrane</keyword>
<comment type="caution">
    <text evidence="15">The sequence shown here is derived from an EMBL/GenBank/DDBJ whole genome shotgun (WGS) entry which is preliminary data.</text>
</comment>
<evidence type="ECO:0000313" key="16">
    <source>
        <dbReference type="Proteomes" id="UP001516023"/>
    </source>
</evidence>
<comment type="subcellular location">
    <subcellularLocation>
        <location evidence="2">Membrane</location>
        <topology evidence="2">Multi-pass membrane protein</topology>
    </subcellularLocation>
</comment>
<keyword evidence="9" id="KW-0862">Zinc</keyword>
<evidence type="ECO:0000313" key="15">
    <source>
        <dbReference type="EMBL" id="KAL3789434.1"/>
    </source>
</evidence>
<evidence type="ECO:0000256" key="7">
    <source>
        <dbReference type="ARBA" id="ARBA00022771"/>
    </source>
</evidence>
<feature type="domain" description="RING-type" evidence="14">
    <location>
        <begin position="259"/>
        <end position="316"/>
    </location>
</feature>
<evidence type="ECO:0000259" key="14">
    <source>
        <dbReference type="PROSITE" id="PS50089"/>
    </source>
</evidence>
<keyword evidence="8" id="KW-0833">Ubl conjugation pathway</keyword>
<evidence type="ECO:0000256" key="2">
    <source>
        <dbReference type="ARBA" id="ARBA00004141"/>
    </source>
</evidence>
<dbReference type="EC" id="2.3.2.27" evidence="3"/>
<comment type="catalytic activity">
    <reaction evidence="1">
        <text>S-ubiquitinyl-[E2 ubiquitin-conjugating enzyme]-L-cysteine + [acceptor protein]-L-lysine = [E2 ubiquitin-conjugating enzyme]-L-cysteine + N(6)-ubiquitinyl-[acceptor protein]-L-lysine.</text>
        <dbReference type="EC" id="2.3.2.27"/>
    </reaction>
</comment>
<dbReference type="InterPro" id="IPR001841">
    <property type="entry name" value="Znf_RING"/>
</dbReference>
<keyword evidence="11 13" id="KW-0472">Membrane</keyword>
<keyword evidence="4" id="KW-0808">Transferase</keyword>
<evidence type="ECO:0000256" key="13">
    <source>
        <dbReference type="SAM" id="Phobius"/>
    </source>
</evidence>
<proteinExistence type="predicted"/>
<organism evidence="15 16">
    <name type="scientific">Cyclotella cryptica</name>
    <dbReference type="NCBI Taxonomy" id="29204"/>
    <lineage>
        <taxon>Eukaryota</taxon>
        <taxon>Sar</taxon>
        <taxon>Stramenopiles</taxon>
        <taxon>Ochrophyta</taxon>
        <taxon>Bacillariophyta</taxon>
        <taxon>Coscinodiscophyceae</taxon>
        <taxon>Thalassiosirophycidae</taxon>
        <taxon>Stephanodiscales</taxon>
        <taxon>Stephanodiscaceae</taxon>
        <taxon>Cyclotella</taxon>
    </lineage>
</organism>
<dbReference type="Gene3D" id="3.30.40.10">
    <property type="entry name" value="Zinc/RING finger domain, C3HC4 (zinc finger)"/>
    <property type="match status" value="1"/>
</dbReference>
<keyword evidence="6" id="KW-0479">Metal-binding</keyword>
<gene>
    <name evidence="15" type="ORF">HJC23_001982</name>
</gene>